<feature type="region of interest" description="Disordered" evidence="1">
    <location>
        <begin position="422"/>
        <end position="445"/>
    </location>
</feature>
<keyword evidence="4" id="KW-1185">Reference proteome</keyword>
<evidence type="ECO:0000256" key="1">
    <source>
        <dbReference type="SAM" id="MobiDB-lite"/>
    </source>
</evidence>
<feature type="compositionally biased region" description="Polar residues" evidence="1">
    <location>
        <begin position="23"/>
        <end position="35"/>
    </location>
</feature>
<comment type="caution">
    <text evidence="3">The sequence shown here is derived from an EMBL/GenBank/DDBJ whole genome shotgun (WGS) entry which is preliminary data.</text>
</comment>
<evidence type="ECO:0000313" key="3">
    <source>
        <dbReference type="EMBL" id="GES52140.1"/>
    </source>
</evidence>
<dbReference type="RefSeq" id="WP_152094367.1">
    <property type="nucleotide sequence ID" value="NZ_BLAJ01000006.1"/>
</dbReference>
<gene>
    <name evidence="3" type="ORF">RsS93_47540</name>
</gene>
<dbReference type="InterPro" id="IPR028949">
    <property type="entry name" value="Ntox15"/>
</dbReference>
<accession>A0ABQ0Z9H2</accession>
<protein>
    <recommendedName>
        <fullName evidence="2">Novel toxin 15 domain-containing protein</fullName>
    </recommendedName>
</protein>
<dbReference type="Pfam" id="PF15604">
    <property type="entry name" value="Ntox15"/>
    <property type="match status" value="1"/>
</dbReference>
<name>A0ABQ0Z9H2_9HYPH</name>
<dbReference type="Proteomes" id="UP000390335">
    <property type="component" value="Unassembled WGS sequence"/>
</dbReference>
<proteinExistence type="predicted"/>
<feature type="region of interest" description="Disordered" evidence="1">
    <location>
        <begin position="486"/>
        <end position="513"/>
    </location>
</feature>
<dbReference type="EMBL" id="BLAJ01000006">
    <property type="protein sequence ID" value="GES52140.1"/>
    <property type="molecule type" value="Genomic_DNA"/>
</dbReference>
<feature type="region of interest" description="Disordered" evidence="1">
    <location>
        <begin position="1"/>
        <end position="52"/>
    </location>
</feature>
<feature type="region of interest" description="Disordered" evidence="1">
    <location>
        <begin position="347"/>
        <end position="376"/>
    </location>
</feature>
<evidence type="ECO:0000313" key="4">
    <source>
        <dbReference type="Proteomes" id="UP000390335"/>
    </source>
</evidence>
<reference evidence="3 4" key="1">
    <citation type="journal article" date="2020" name="Genome Biol. Evol.">
        <title>Rhizobium dioscoreae sp. nov., a plant growth-promoting bacterium isolated from yam (Dioscorea species).</title>
        <authorList>
            <person name="Ouyabe M."/>
            <person name="Tanaka N."/>
            <person name="Shiwa Y."/>
            <person name="Fujita N."/>
            <person name="Kikuno H."/>
            <person name="Babil P."/>
            <person name="Shiwachi H."/>
        </authorList>
    </citation>
    <scope>NUCLEOTIDE SEQUENCE [LARGE SCALE GENOMIC DNA]</scope>
    <source>
        <strain evidence="3 4">S-93</strain>
    </source>
</reference>
<dbReference type="Pfam" id="PF13665">
    <property type="entry name" value="Tox-PAAR-like"/>
    <property type="match status" value="1"/>
</dbReference>
<organism evidence="3 4">
    <name type="scientific">Rhizobium dioscoreae</name>
    <dbReference type="NCBI Taxonomy" id="2653122"/>
    <lineage>
        <taxon>Bacteria</taxon>
        <taxon>Pseudomonadati</taxon>
        <taxon>Pseudomonadota</taxon>
        <taxon>Alphaproteobacteria</taxon>
        <taxon>Hyphomicrobiales</taxon>
        <taxon>Rhizobiaceae</taxon>
        <taxon>Rhizobium/Agrobacterium group</taxon>
        <taxon>Rhizobium</taxon>
    </lineage>
</organism>
<evidence type="ECO:0000259" key="2">
    <source>
        <dbReference type="Pfam" id="PF15604"/>
    </source>
</evidence>
<sequence>MAGNQPAETPPEPEPLEYVRIDPNSSLLSDNSKQATKGPRISPTAAVPPPPEFIPDDSSAIAVCLSPDVCRSPTAPVPYMVWGKADDKQNYSPDVKSNGKVIKRSDSQFTATYGDQPGTGLGVKSGTVGNVVTPVTSSNIVRANGIPVQRHTDRCTLNNGNCPGEYVNVKSTEVSLPPDGNDSQNRSWWDAAKDTGGDFWKGMTATSGTASTGEGIFNKVGEWWHDPSQIGRDAQSAYDSIPTGAEIWQGTKNIAGGAAHVAGEVWNDPVGSAKATGGWVKDQAVGAWQGVEGGYEKHGIAGAAGAVVGLAVEVVNPLKKLKMLERAAEVAEELGDLKKAEKLRKEAEEIREKERQAERARKAEEEGKDGARSTRVIPEKDVECFKKPPHLSDEEFDKQLNEQMDALKDIDADTLLQRRQAIRDAGGTSPLRDLNAQTQARRDYESSRMEELAQDGIVGQEAADKVADEMSQLAATHRLDIIAGGDPSDISGLGDKGVNSSLGSQWKGRRSQSLEDYAREMKENGLGKEKMKVHLKKC</sequence>
<feature type="domain" description="Novel toxin 15" evidence="2">
    <location>
        <begin position="394"/>
        <end position="538"/>
    </location>
</feature>